<organism evidence="8 9">
    <name type="scientific">Candidatus Giovannonibacteria bacterium RIFCSPLOWO2_01_FULL_45_34</name>
    <dbReference type="NCBI Taxonomy" id="1798351"/>
    <lineage>
        <taxon>Bacteria</taxon>
        <taxon>Candidatus Giovannoniibacteriota</taxon>
    </lineage>
</organism>
<dbReference type="HAMAP" id="MF_00532_B">
    <property type="entry name" value="Ribosomal_uS9_B"/>
    <property type="match status" value="1"/>
</dbReference>
<dbReference type="InterPro" id="IPR000754">
    <property type="entry name" value="Ribosomal_uS9"/>
</dbReference>
<evidence type="ECO:0000256" key="1">
    <source>
        <dbReference type="ARBA" id="ARBA00005251"/>
    </source>
</evidence>
<dbReference type="InterPro" id="IPR020574">
    <property type="entry name" value="Ribosomal_uS9_CS"/>
</dbReference>
<dbReference type="EMBL" id="MFID01000030">
    <property type="protein sequence ID" value="OGF80732.1"/>
    <property type="molecule type" value="Genomic_DNA"/>
</dbReference>
<evidence type="ECO:0000313" key="8">
    <source>
        <dbReference type="EMBL" id="OGF80732.1"/>
    </source>
</evidence>
<dbReference type="GO" id="GO:0003723">
    <property type="term" value="F:RNA binding"/>
    <property type="evidence" value="ECO:0007669"/>
    <property type="project" value="TreeGrafter"/>
</dbReference>
<dbReference type="AlphaFoldDB" id="A0A1F5WYK3"/>
<dbReference type="GO" id="GO:0006412">
    <property type="term" value="P:translation"/>
    <property type="evidence" value="ECO:0007669"/>
    <property type="project" value="UniProtKB-UniRule"/>
</dbReference>
<dbReference type="SUPFAM" id="SSF54211">
    <property type="entry name" value="Ribosomal protein S5 domain 2-like"/>
    <property type="match status" value="1"/>
</dbReference>
<keyword evidence="3 5" id="KW-0687">Ribonucleoprotein</keyword>
<evidence type="ECO:0000256" key="4">
    <source>
        <dbReference type="ARBA" id="ARBA00035259"/>
    </source>
</evidence>
<dbReference type="PROSITE" id="PS00360">
    <property type="entry name" value="RIBOSOMAL_S9"/>
    <property type="match status" value="1"/>
</dbReference>
<comment type="similarity">
    <text evidence="1 5 6">Belongs to the universal ribosomal protein uS9 family.</text>
</comment>
<accession>A0A1F5WYK3</accession>
<dbReference type="Pfam" id="PF00380">
    <property type="entry name" value="Ribosomal_S9"/>
    <property type="match status" value="1"/>
</dbReference>
<evidence type="ECO:0000313" key="9">
    <source>
        <dbReference type="Proteomes" id="UP000178114"/>
    </source>
</evidence>
<dbReference type="STRING" id="1798351.A2930_03660"/>
<dbReference type="Gene3D" id="3.30.230.10">
    <property type="match status" value="1"/>
</dbReference>
<feature type="region of interest" description="Disordered" evidence="7">
    <location>
        <begin position="127"/>
        <end position="146"/>
    </location>
</feature>
<evidence type="ECO:0000256" key="3">
    <source>
        <dbReference type="ARBA" id="ARBA00023274"/>
    </source>
</evidence>
<gene>
    <name evidence="5" type="primary">rpsI</name>
    <name evidence="8" type="ORF">A2930_03660</name>
</gene>
<dbReference type="GO" id="GO:0022627">
    <property type="term" value="C:cytosolic small ribosomal subunit"/>
    <property type="evidence" value="ECO:0007669"/>
    <property type="project" value="TreeGrafter"/>
</dbReference>
<dbReference type="InterPro" id="IPR014721">
    <property type="entry name" value="Ribsml_uS5_D2-typ_fold_subgr"/>
</dbReference>
<dbReference type="PANTHER" id="PTHR21569">
    <property type="entry name" value="RIBOSOMAL PROTEIN S9"/>
    <property type="match status" value="1"/>
</dbReference>
<dbReference type="Proteomes" id="UP000178114">
    <property type="component" value="Unassembled WGS sequence"/>
</dbReference>
<sequence>MEKKSEKSAQGGSALGRYFEGVGRRKTSVARARLSASKGKEIEMTVNGKPYKDYFSTVELRQIAENAFHKSNLAGHYKVSAHVNGGGINSQAEALRHGIARALLETDPELRKILKVEGYLKRDPRAKERRKFGLKKARKAPQWAKR</sequence>
<dbReference type="NCBIfam" id="NF001099">
    <property type="entry name" value="PRK00132.1"/>
    <property type="match status" value="1"/>
</dbReference>
<protein>
    <recommendedName>
        <fullName evidence="4 5">Small ribosomal subunit protein uS9</fullName>
    </recommendedName>
</protein>
<evidence type="ECO:0000256" key="5">
    <source>
        <dbReference type="HAMAP-Rule" id="MF_00532"/>
    </source>
</evidence>
<keyword evidence="2 5" id="KW-0689">Ribosomal protein</keyword>
<comment type="caution">
    <text evidence="8">The sequence shown here is derived from an EMBL/GenBank/DDBJ whole genome shotgun (WGS) entry which is preliminary data.</text>
</comment>
<dbReference type="GO" id="GO:0003735">
    <property type="term" value="F:structural constituent of ribosome"/>
    <property type="evidence" value="ECO:0007669"/>
    <property type="project" value="InterPro"/>
</dbReference>
<evidence type="ECO:0000256" key="6">
    <source>
        <dbReference type="RuleBase" id="RU003815"/>
    </source>
</evidence>
<evidence type="ECO:0000256" key="7">
    <source>
        <dbReference type="SAM" id="MobiDB-lite"/>
    </source>
</evidence>
<evidence type="ECO:0000256" key="2">
    <source>
        <dbReference type="ARBA" id="ARBA00022980"/>
    </source>
</evidence>
<reference evidence="8 9" key="1">
    <citation type="journal article" date="2016" name="Nat. Commun.">
        <title>Thousands of microbial genomes shed light on interconnected biogeochemical processes in an aquifer system.</title>
        <authorList>
            <person name="Anantharaman K."/>
            <person name="Brown C.T."/>
            <person name="Hug L.A."/>
            <person name="Sharon I."/>
            <person name="Castelle C.J."/>
            <person name="Probst A.J."/>
            <person name="Thomas B.C."/>
            <person name="Singh A."/>
            <person name="Wilkins M.J."/>
            <person name="Karaoz U."/>
            <person name="Brodie E.L."/>
            <person name="Williams K.H."/>
            <person name="Hubbard S.S."/>
            <person name="Banfield J.F."/>
        </authorList>
    </citation>
    <scope>NUCLEOTIDE SEQUENCE [LARGE SCALE GENOMIC DNA]</scope>
</reference>
<proteinExistence type="inferred from homology"/>
<dbReference type="FunFam" id="3.30.230.10:FF:000001">
    <property type="entry name" value="30S ribosomal protein S9"/>
    <property type="match status" value="1"/>
</dbReference>
<dbReference type="InterPro" id="IPR023035">
    <property type="entry name" value="Ribosomal_uS9_bac/plastid"/>
</dbReference>
<dbReference type="PANTHER" id="PTHR21569:SF1">
    <property type="entry name" value="SMALL RIBOSOMAL SUBUNIT PROTEIN US9M"/>
    <property type="match status" value="1"/>
</dbReference>
<name>A0A1F5WYK3_9BACT</name>
<dbReference type="InterPro" id="IPR020568">
    <property type="entry name" value="Ribosomal_Su5_D2-typ_SF"/>
</dbReference>